<proteinExistence type="predicted"/>
<feature type="region of interest" description="Disordered" evidence="1">
    <location>
        <begin position="244"/>
        <end position="314"/>
    </location>
</feature>
<feature type="compositionally biased region" description="Basic and acidic residues" evidence="1">
    <location>
        <begin position="66"/>
        <end position="88"/>
    </location>
</feature>
<comment type="caution">
    <text evidence="2">The sequence shown here is derived from an EMBL/GenBank/DDBJ whole genome shotgun (WGS) entry which is preliminary data.</text>
</comment>
<name>A0A8T0BNR7_SILME</name>
<dbReference type="EMBL" id="JABFDY010000004">
    <property type="protein sequence ID" value="KAF7708535.1"/>
    <property type="molecule type" value="Genomic_DNA"/>
</dbReference>
<accession>A0A8T0BNR7</accession>
<reference evidence="2" key="1">
    <citation type="submission" date="2020-08" db="EMBL/GenBank/DDBJ databases">
        <title>Chromosome-level assembly of Southern catfish (Silurus meridionalis) provides insights into visual adaptation to the nocturnal and benthic lifestyles.</title>
        <authorList>
            <person name="Zhang Y."/>
            <person name="Wang D."/>
            <person name="Peng Z."/>
        </authorList>
    </citation>
    <scope>NUCLEOTIDE SEQUENCE</scope>
    <source>
        <strain evidence="2">SWU-2019-XX</strain>
        <tissue evidence="2">Muscle</tissue>
    </source>
</reference>
<sequence length="314" mass="35489">MLVFITVVYSAAMRGQNEDFVNFLNEAFNRASPGPAVVPVSDPSNPAGVPDSVAVCSTSTPGHNTAADEKSKENSNSADRTEDYDHRSSNKKNKVTETLGLDNDSTESKSTERTHMDKYVETEIKKQPVKTQGLSAENRSSQELYEPWDSVKDQERKRRMDTERGGEEHRETPTTQTDAIDQMNSYLADQTQVKERKIKDKIKQMRENSDSPPLSDSQNIIDQSQECMEVSSWVMRYPYGENTSVGGEGIDPQSEEGITNDEHQPRKLCSATKRLSKQRPQREQLDTDSEERVNSELLDRDRDNSSERMLVQAM</sequence>
<evidence type="ECO:0000256" key="1">
    <source>
        <dbReference type="SAM" id="MobiDB-lite"/>
    </source>
</evidence>
<feature type="region of interest" description="Disordered" evidence="1">
    <location>
        <begin position="39"/>
        <end position="178"/>
    </location>
</feature>
<gene>
    <name evidence="2" type="ORF">HF521_017592</name>
</gene>
<feature type="compositionally biased region" description="Polar residues" evidence="1">
    <location>
        <begin position="129"/>
        <end position="143"/>
    </location>
</feature>
<evidence type="ECO:0000313" key="3">
    <source>
        <dbReference type="Proteomes" id="UP000606274"/>
    </source>
</evidence>
<dbReference type="Proteomes" id="UP000606274">
    <property type="component" value="Unassembled WGS sequence"/>
</dbReference>
<feature type="compositionally biased region" description="Basic and acidic residues" evidence="1">
    <location>
        <begin position="149"/>
        <end position="172"/>
    </location>
</feature>
<feature type="compositionally biased region" description="Basic and acidic residues" evidence="1">
    <location>
        <begin position="280"/>
        <end position="306"/>
    </location>
</feature>
<feature type="compositionally biased region" description="Basic and acidic residues" evidence="1">
    <location>
        <begin position="106"/>
        <end position="126"/>
    </location>
</feature>
<keyword evidence="3" id="KW-1185">Reference proteome</keyword>
<protein>
    <submittedName>
        <fullName evidence="2">Uncharacterized protein</fullName>
    </submittedName>
</protein>
<organism evidence="2 3">
    <name type="scientific">Silurus meridionalis</name>
    <name type="common">Southern catfish</name>
    <name type="synonym">Silurus soldatovi meridionalis</name>
    <dbReference type="NCBI Taxonomy" id="175797"/>
    <lineage>
        <taxon>Eukaryota</taxon>
        <taxon>Metazoa</taxon>
        <taxon>Chordata</taxon>
        <taxon>Craniata</taxon>
        <taxon>Vertebrata</taxon>
        <taxon>Euteleostomi</taxon>
        <taxon>Actinopterygii</taxon>
        <taxon>Neopterygii</taxon>
        <taxon>Teleostei</taxon>
        <taxon>Ostariophysi</taxon>
        <taxon>Siluriformes</taxon>
        <taxon>Siluridae</taxon>
        <taxon>Silurus</taxon>
    </lineage>
</organism>
<evidence type="ECO:0000313" key="2">
    <source>
        <dbReference type="EMBL" id="KAF7708535.1"/>
    </source>
</evidence>
<dbReference type="AlphaFoldDB" id="A0A8T0BNR7"/>